<gene>
    <name evidence="3" type="ORF">GFD22_00985</name>
</gene>
<name>A0A7K3TFW4_9BIFI</name>
<dbReference type="EMBL" id="WHZY01000001">
    <property type="protein sequence ID" value="NEG77579.1"/>
    <property type="molecule type" value="Genomic_DNA"/>
</dbReference>
<comment type="caution">
    <text evidence="3">The sequence shown here is derived from an EMBL/GenBank/DDBJ whole genome shotgun (WGS) entry which is preliminary data.</text>
</comment>
<sequence>MTWNPFKRKEAEQEAQKPVEAQGKAGGKGRPTPKRKQAEAENLRPIVPADRKAANKAAKAKLRAKQDAEYQAMQTGDLKNMPRTEQLAWRIYIRDYVDARWNVAEWFMPVAGVLMIIALILTSAFQYTDFAMGASMVIFVLLYGYVGVAAFDLWFMWRKLKPLLIAKYGERSVSKGMRSCSYACSRAMQMRRWRMPKPREAKRGVWPK</sequence>
<dbReference type="RefSeq" id="WP_152349500.1">
    <property type="nucleotide sequence ID" value="NZ_WBSN01000001.1"/>
</dbReference>
<keyword evidence="2" id="KW-0812">Transmembrane</keyword>
<evidence type="ECO:0000256" key="1">
    <source>
        <dbReference type="SAM" id="MobiDB-lite"/>
    </source>
</evidence>
<dbReference type="Pfam" id="PF11241">
    <property type="entry name" value="DUF3043"/>
    <property type="match status" value="1"/>
</dbReference>
<accession>A0A7K3TFW4</accession>
<feature type="compositionally biased region" description="Basic and acidic residues" evidence="1">
    <location>
        <begin position="7"/>
        <end position="17"/>
    </location>
</feature>
<organism evidence="3 4">
    <name type="scientific">Bifidobacterium avesanii</name>
    <dbReference type="NCBI Taxonomy" id="1798157"/>
    <lineage>
        <taxon>Bacteria</taxon>
        <taxon>Bacillati</taxon>
        <taxon>Actinomycetota</taxon>
        <taxon>Actinomycetes</taxon>
        <taxon>Bifidobacteriales</taxon>
        <taxon>Bifidobacteriaceae</taxon>
        <taxon>Bifidobacterium</taxon>
    </lineage>
</organism>
<feature type="region of interest" description="Disordered" evidence="1">
    <location>
        <begin position="1"/>
        <end position="51"/>
    </location>
</feature>
<feature type="transmembrane region" description="Helical" evidence="2">
    <location>
        <begin position="133"/>
        <end position="157"/>
    </location>
</feature>
<keyword evidence="2" id="KW-0472">Membrane</keyword>
<dbReference type="AlphaFoldDB" id="A0A7K3TFW4"/>
<proteinExistence type="predicted"/>
<dbReference type="Proteomes" id="UP000469763">
    <property type="component" value="Unassembled WGS sequence"/>
</dbReference>
<evidence type="ECO:0000313" key="4">
    <source>
        <dbReference type="Proteomes" id="UP000469763"/>
    </source>
</evidence>
<evidence type="ECO:0000256" key="2">
    <source>
        <dbReference type="SAM" id="Phobius"/>
    </source>
</evidence>
<dbReference type="OrthoDB" id="5194448at2"/>
<keyword evidence="2" id="KW-1133">Transmembrane helix</keyword>
<evidence type="ECO:0000313" key="3">
    <source>
        <dbReference type="EMBL" id="NEG77579.1"/>
    </source>
</evidence>
<keyword evidence="4" id="KW-1185">Reference proteome</keyword>
<feature type="transmembrane region" description="Helical" evidence="2">
    <location>
        <begin position="106"/>
        <end position="127"/>
    </location>
</feature>
<reference evidence="3 4" key="1">
    <citation type="submission" date="2019-10" db="EMBL/GenBank/DDBJ databases">
        <title>Bifidobacterium from non-human primates.</title>
        <authorList>
            <person name="Modesto M."/>
        </authorList>
    </citation>
    <scope>NUCLEOTIDE SEQUENCE [LARGE SCALE GENOMIC DNA]</scope>
    <source>
        <strain evidence="3 4">TREC</strain>
    </source>
</reference>
<protein>
    <submittedName>
        <fullName evidence="3">DUF3043 domain-containing protein</fullName>
    </submittedName>
</protein>
<dbReference type="InterPro" id="IPR021403">
    <property type="entry name" value="DUF3043"/>
</dbReference>